<dbReference type="SUPFAM" id="SSF161084">
    <property type="entry name" value="MAPEG domain-like"/>
    <property type="match status" value="1"/>
</dbReference>
<protein>
    <submittedName>
        <fullName evidence="2">Uncharacterized protein</fullName>
    </submittedName>
</protein>
<name>A0A9N8D869_9STRA</name>
<accession>A0A9N8D869</accession>
<keyword evidence="1" id="KW-1133">Transmembrane helix</keyword>
<feature type="transmembrane region" description="Helical" evidence="1">
    <location>
        <begin position="103"/>
        <end position="123"/>
    </location>
</feature>
<reference evidence="2" key="1">
    <citation type="submission" date="2020-06" db="EMBL/GenBank/DDBJ databases">
        <authorList>
            <consortium name="Plant Systems Biology data submission"/>
        </authorList>
    </citation>
    <scope>NUCLEOTIDE SEQUENCE</scope>
    <source>
        <strain evidence="2">D6</strain>
    </source>
</reference>
<feature type="transmembrane region" description="Helical" evidence="1">
    <location>
        <begin position="144"/>
        <end position="164"/>
    </location>
</feature>
<keyword evidence="3" id="KW-1185">Reference proteome</keyword>
<evidence type="ECO:0000256" key="1">
    <source>
        <dbReference type="SAM" id="Phobius"/>
    </source>
</evidence>
<evidence type="ECO:0000313" key="2">
    <source>
        <dbReference type="EMBL" id="CAB9497001.1"/>
    </source>
</evidence>
<organism evidence="2 3">
    <name type="scientific">Seminavis robusta</name>
    <dbReference type="NCBI Taxonomy" id="568900"/>
    <lineage>
        <taxon>Eukaryota</taxon>
        <taxon>Sar</taxon>
        <taxon>Stramenopiles</taxon>
        <taxon>Ochrophyta</taxon>
        <taxon>Bacillariophyta</taxon>
        <taxon>Bacillariophyceae</taxon>
        <taxon>Bacillariophycidae</taxon>
        <taxon>Naviculales</taxon>
        <taxon>Naviculaceae</taxon>
        <taxon>Seminavis</taxon>
    </lineage>
</organism>
<feature type="transmembrane region" description="Helical" evidence="1">
    <location>
        <begin position="79"/>
        <end position="97"/>
    </location>
</feature>
<dbReference type="Proteomes" id="UP001153069">
    <property type="component" value="Unassembled WGS sequence"/>
</dbReference>
<dbReference type="AlphaFoldDB" id="A0A9N8D869"/>
<dbReference type="OrthoDB" id="10412692at2759"/>
<gene>
    <name evidence="2" type="ORF">SEMRO_12_G009590.1</name>
</gene>
<keyword evidence="1" id="KW-0812">Transmembrane</keyword>
<evidence type="ECO:0000313" key="3">
    <source>
        <dbReference type="Proteomes" id="UP001153069"/>
    </source>
</evidence>
<comment type="caution">
    <text evidence="2">The sequence shown here is derived from an EMBL/GenBank/DDBJ whole genome shotgun (WGS) entry which is preliminary data.</text>
</comment>
<dbReference type="Gene3D" id="1.20.120.550">
    <property type="entry name" value="Membrane associated eicosanoid/glutathione metabolism-like domain"/>
    <property type="match status" value="1"/>
</dbReference>
<sequence length="170" mass="19038">MEGLRHSLLAPSGATVVIIFGTLDAMMTMIKTKYSAKDDNGKMLFPHPFAPWTKVDPKYEDQADKALRAWRMFENVKEWTFMSLPLMWIFAGFAGSIPKVTDQMVDIAVVTSTIGYCYGNYLFSKGYIESPEKRLKGFNVRTNVVKFWLGGSAIAVVCTALQKYGVLTIS</sequence>
<keyword evidence="1" id="KW-0472">Membrane</keyword>
<dbReference type="EMBL" id="CAICTM010000012">
    <property type="protein sequence ID" value="CAB9497001.1"/>
    <property type="molecule type" value="Genomic_DNA"/>
</dbReference>
<feature type="transmembrane region" description="Helical" evidence="1">
    <location>
        <begin position="6"/>
        <end position="27"/>
    </location>
</feature>
<proteinExistence type="predicted"/>
<dbReference type="InterPro" id="IPR023352">
    <property type="entry name" value="MAPEG-like_dom_sf"/>
</dbReference>